<proteinExistence type="predicted"/>
<keyword evidence="3" id="KW-1185">Reference proteome</keyword>
<dbReference type="Pfam" id="PF13551">
    <property type="entry name" value="HTH_29"/>
    <property type="match status" value="1"/>
</dbReference>
<dbReference type="NCBIfam" id="NF033545">
    <property type="entry name" value="transpos_IS630"/>
    <property type="match status" value="1"/>
</dbReference>
<dbReference type="SUPFAM" id="SSF46689">
    <property type="entry name" value="Homeodomain-like"/>
    <property type="match status" value="1"/>
</dbReference>
<dbReference type="InterPro" id="IPR047655">
    <property type="entry name" value="Transpos_IS630-like"/>
</dbReference>
<dbReference type="InterPro" id="IPR038717">
    <property type="entry name" value="Tc1-like_DDE_dom"/>
</dbReference>
<accession>A0A2D0JQV8</accession>
<dbReference type="Proteomes" id="UP000221980">
    <property type="component" value="Unassembled WGS sequence"/>
</dbReference>
<sequence length="257" mass="29896">MRKVVQKTPDKNYARRIMAILLLHQGSSVAQVAKTLCTVHSSGWRWIDRFKANGWEGLRSLPAGRHPRWNLTPLLPFLFYLLKHSPQQFGYGRSRWCLSFFILQIKKLLNIKLSISTLYRFFLKNRLVWRRAAPTLNVPDPEYDEKMARITGALSQASEKNSVVYEDEVDIHFNPKIGADWYFKRQQKQVITPGQNQKYYLAGSLDAQTRKVLYTGSSKKNAYLFIDMLAVLKRHYRGAETLTVILDNYCIHKSRAV</sequence>
<dbReference type="Pfam" id="PF13358">
    <property type="entry name" value="DDE_3"/>
    <property type="match status" value="1"/>
</dbReference>
<dbReference type="InterPro" id="IPR009057">
    <property type="entry name" value="Homeodomain-like_sf"/>
</dbReference>
<organism evidence="2 3">
    <name type="scientific">Xenorhabdus miraniensis</name>
    <dbReference type="NCBI Taxonomy" id="351674"/>
    <lineage>
        <taxon>Bacteria</taxon>
        <taxon>Pseudomonadati</taxon>
        <taxon>Pseudomonadota</taxon>
        <taxon>Gammaproteobacteria</taxon>
        <taxon>Enterobacterales</taxon>
        <taxon>Morganellaceae</taxon>
        <taxon>Xenorhabdus</taxon>
    </lineage>
</organism>
<comment type="caution">
    <text evidence="2">The sequence shown here is derived from an EMBL/GenBank/DDBJ whole genome shotgun (WGS) entry which is preliminary data.</text>
</comment>
<dbReference type="AlphaFoldDB" id="A0A2D0JQV8"/>
<gene>
    <name evidence="2" type="ORF">Xmir_01866</name>
</gene>
<evidence type="ECO:0000259" key="1">
    <source>
        <dbReference type="Pfam" id="PF13358"/>
    </source>
</evidence>
<dbReference type="OrthoDB" id="5379828at2"/>
<evidence type="ECO:0000313" key="2">
    <source>
        <dbReference type="EMBL" id="PHM48725.1"/>
    </source>
</evidence>
<protein>
    <submittedName>
        <fullName evidence="2">Integrase</fullName>
    </submittedName>
</protein>
<dbReference type="EMBL" id="NITZ01000008">
    <property type="protein sequence ID" value="PHM48725.1"/>
    <property type="molecule type" value="Genomic_DNA"/>
</dbReference>
<reference evidence="2 3" key="1">
    <citation type="journal article" date="2017" name="Nat. Microbiol.">
        <title>Natural product diversity associated with the nematode symbionts Photorhabdus and Xenorhabdus.</title>
        <authorList>
            <person name="Tobias N.J."/>
            <person name="Wolff H."/>
            <person name="Djahanschiri B."/>
            <person name="Grundmann F."/>
            <person name="Kronenwerth M."/>
            <person name="Shi Y.M."/>
            <person name="Simonyi S."/>
            <person name="Grun P."/>
            <person name="Shapiro-Ilan D."/>
            <person name="Pidot S.J."/>
            <person name="Stinear T.P."/>
            <person name="Ebersberger I."/>
            <person name="Bode H.B."/>
        </authorList>
    </citation>
    <scope>NUCLEOTIDE SEQUENCE [LARGE SCALE GENOMIC DNA]</scope>
    <source>
        <strain evidence="2 3">DSM 17902</strain>
    </source>
</reference>
<feature type="domain" description="Tc1-like transposase DDE" evidence="1">
    <location>
        <begin position="163"/>
        <end position="257"/>
    </location>
</feature>
<name>A0A2D0JQV8_9GAMM</name>
<evidence type="ECO:0000313" key="3">
    <source>
        <dbReference type="Proteomes" id="UP000221980"/>
    </source>
</evidence>